<dbReference type="CDD" id="cd03499">
    <property type="entry name" value="SQR_TypeC_SdhC"/>
    <property type="match status" value="1"/>
</dbReference>
<dbReference type="PANTHER" id="PTHR10978">
    <property type="entry name" value="SUCCINATE DEHYDROGENASE CYTOCHROME B560 SUBUNIT"/>
    <property type="match status" value="1"/>
</dbReference>
<comment type="subcellular location">
    <subcellularLocation>
        <location evidence="1">Membrane</location>
        <topology evidence="1">Multi-pass membrane protein</topology>
    </subcellularLocation>
</comment>
<sequence length="203" mass="22612">MIPLDARLDMSAFANVLLRAHAAPFRGLAARNLSMVSQPFLLRTAPVLSATKHYKGSTSEEVRLKAESEMQDYWERNIKLKRPWSPHILIYSPPLCMRNSFLHRATGVAMAIVWMGAGAAGFWYTGHFDGMLDYVSSFSFGPSIVFGAKCLLAYPLVYHYCNGMRHLAWDYAIGFDMKTVNMTGATVLILSVLLTLALASIRS</sequence>
<evidence type="ECO:0000313" key="9">
    <source>
        <dbReference type="EMBL" id="CDS17083.1"/>
    </source>
</evidence>
<reference evidence="11" key="3">
    <citation type="submission" date="2020-10" db="UniProtKB">
        <authorList>
            <consortium name="WormBaseParasite"/>
        </authorList>
    </citation>
    <scope>IDENTIFICATION</scope>
</reference>
<dbReference type="SUPFAM" id="SSF81343">
    <property type="entry name" value="Fumarate reductase respiratory complex transmembrane subunits"/>
    <property type="match status" value="1"/>
</dbReference>
<dbReference type="Pfam" id="PF01127">
    <property type="entry name" value="Sdh_cyt"/>
    <property type="match status" value="1"/>
</dbReference>
<dbReference type="WBParaSite" id="EgrG_000980600">
    <property type="protein sequence ID" value="EgrG_000980600"/>
    <property type="gene ID" value="EgrG_000980600"/>
</dbReference>
<dbReference type="OrthoDB" id="588261at2759"/>
<evidence type="ECO:0000256" key="6">
    <source>
        <dbReference type="ARBA" id="ARBA00023004"/>
    </source>
</evidence>
<dbReference type="Gene3D" id="1.20.5.540">
    <property type="entry name" value="Single helix bin"/>
    <property type="match status" value="1"/>
</dbReference>
<protein>
    <submittedName>
        <fullName evidence="9 11">Succinate dehydrogenase complex subunit C</fullName>
    </submittedName>
</protein>
<keyword evidence="7 8" id="KW-0472">Membrane</keyword>
<dbReference type="EMBL" id="LK028577">
    <property type="protein sequence ID" value="CDS17083.1"/>
    <property type="molecule type" value="Genomic_DNA"/>
</dbReference>
<organism evidence="9">
    <name type="scientific">Echinococcus granulosus</name>
    <name type="common">Hydatid tapeworm</name>
    <dbReference type="NCBI Taxonomy" id="6210"/>
    <lineage>
        <taxon>Eukaryota</taxon>
        <taxon>Metazoa</taxon>
        <taxon>Spiralia</taxon>
        <taxon>Lophotrochozoa</taxon>
        <taxon>Platyhelminthes</taxon>
        <taxon>Cestoda</taxon>
        <taxon>Eucestoda</taxon>
        <taxon>Cyclophyllidea</taxon>
        <taxon>Taeniidae</taxon>
        <taxon>Echinococcus</taxon>
        <taxon>Echinococcus granulosus group</taxon>
    </lineage>
</organism>
<dbReference type="InterPro" id="IPR014314">
    <property type="entry name" value="Succ_DH_cytb556"/>
</dbReference>
<keyword evidence="4" id="KW-0479">Metal-binding</keyword>
<keyword evidence="2" id="KW-0349">Heme</keyword>
<feature type="transmembrane region" description="Helical" evidence="8">
    <location>
        <begin position="179"/>
        <end position="201"/>
    </location>
</feature>
<evidence type="ECO:0000256" key="2">
    <source>
        <dbReference type="ARBA" id="ARBA00022617"/>
    </source>
</evidence>
<dbReference type="GO" id="GO:0016020">
    <property type="term" value="C:membrane"/>
    <property type="evidence" value="ECO:0007669"/>
    <property type="project" value="UniProtKB-SubCell"/>
</dbReference>
<gene>
    <name evidence="11" type="primary">EGR_02629</name>
    <name evidence="9" type="ORF">EgrG_000980600</name>
</gene>
<dbReference type="GO" id="GO:0006121">
    <property type="term" value="P:mitochondrial electron transport, succinate to ubiquinone"/>
    <property type="evidence" value="ECO:0007669"/>
    <property type="project" value="TreeGrafter"/>
</dbReference>
<reference evidence="9 10" key="1">
    <citation type="journal article" date="2013" name="Nature">
        <title>The genomes of four tapeworm species reveal adaptations to parasitism.</title>
        <authorList>
            <person name="Tsai I.J."/>
            <person name="Zarowiecki M."/>
            <person name="Holroyd N."/>
            <person name="Garciarrubio A."/>
            <person name="Sanchez-Flores A."/>
            <person name="Brooks K.L."/>
            <person name="Tracey A."/>
            <person name="Bobes R.J."/>
            <person name="Fragoso G."/>
            <person name="Sciutto E."/>
            <person name="Aslett M."/>
            <person name="Beasley H."/>
            <person name="Bennett H.M."/>
            <person name="Cai J."/>
            <person name="Camicia F."/>
            <person name="Clark R."/>
            <person name="Cucher M."/>
            <person name="De Silva N."/>
            <person name="Day T.A."/>
            <person name="Deplazes P."/>
            <person name="Estrada K."/>
            <person name="Fernandez C."/>
            <person name="Holland P.W."/>
            <person name="Hou J."/>
            <person name="Hu S."/>
            <person name="Huckvale T."/>
            <person name="Hung S.S."/>
            <person name="Kamenetzky L."/>
            <person name="Keane J.A."/>
            <person name="Kiss F."/>
            <person name="Koziol U."/>
            <person name="Lambert O."/>
            <person name="Liu K."/>
            <person name="Luo X."/>
            <person name="Luo Y."/>
            <person name="Macchiaroli N."/>
            <person name="Nichol S."/>
            <person name="Paps J."/>
            <person name="Parkinson J."/>
            <person name="Pouchkina-Stantcheva N."/>
            <person name="Riddiford N."/>
            <person name="Rosenzvit M."/>
            <person name="Salinas G."/>
            <person name="Wasmuth J.D."/>
            <person name="Zamanian M."/>
            <person name="Zheng Y."/>
            <person name="Cai X."/>
            <person name="Soberon X."/>
            <person name="Olson P.D."/>
            <person name="Laclette J.P."/>
            <person name="Brehm K."/>
            <person name="Berriman M."/>
            <person name="Garciarrubio A."/>
            <person name="Bobes R.J."/>
            <person name="Fragoso G."/>
            <person name="Sanchez-Flores A."/>
            <person name="Estrada K."/>
            <person name="Cevallos M.A."/>
            <person name="Morett E."/>
            <person name="Gonzalez V."/>
            <person name="Portillo T."/>
            <person name="Ochoa-Leyva A."/>
            <person name="Jose M.V."/>
            <person name="Sciutto E."/>
            <person name="Landa A."/>
            <person name="Jimenez L."/>
            <person name="Valdes V."/>
            <person name="Carrero J.C."/>
            <person name="Larralde C."/>
            <person name="Morales-Montor J."/>
            <person name="Limon-Lason J."/>
            <person name="Soberon X."/>
            <person name="Laclette J.P."/>
        </authorList>
    </citation>
    <scope>NUCLEOTIDE SEQUENCE [LARGE SCALE GENOMIC DNA]</scope>
</reference>
<accession>A0A068WHC7</accession>
<evidence type="ECO:0000313" key="11">
    <source>
        <dbReference type="WBParaSite" id="EgrG_000980600"/>
    </source>
</evidence>
<evidence type="ECO:0000256" key="5">
    <source>
        <dbReference type="ARBA" id="ARBA00022989"/>
    </source>
</evidence>
<keyword evidence="5 8" id="KW-1133">Transmembrane helix</keyword>
<name>A0A068WHC7_ECHGR</name>
<feature type="transmembrane region" description="Helical" evidence="8">
    <location>
        <begin position="107"/>
        <end position="126"/>
    </location>
</feature>
<feature type="transmembrane region" description="Helical" evidence="8">
    <location>
        <begin position="138"/>
        <end position="158"/>
    </location>
</feature>
<evidence type="ECO:0000256" key="3">
    <source>
        <dbReference type="ARBA" id="ARBA00022692"/>
    </source>
</evidence>
<dbReference type="PANTHER" id="PTHR10978:SF5">
    <property type="entry name" value="SUCCINATE DEHYDROGENASE CYTOCHROME B560 SUBUNIT, MITOCHONDRIAL"/>
    <property type="match status" value="1"/>
</dbReference>
<dbReference type="InterPro" id="IPR018495">
    <property type="entry name" value="Succ_DH_cyt_bsu_CS"/>
</dbReference>
<evidence type="ECO:0000256" key="1">
    <source>
        <dbReference type="ARBA" id="ARBA00004141"/>
    </source>
</evidence>
<dbReference type="AlphaFoldDB" id="A0A068WHC7"/>
<evidence type="ECO:0000256" key="4">
    <source>
        <dbReference type="ARBA" id="ARBA00022723"/>
    </source>
</evidence>
<dbReference type="Gene3D" id="1.20.1300.10">
    <property type="entry name" value="Fumarate reductase/succinate dehydrogenase, transmembrane subunit"/>
    <property type="match status" value="1"/>
</dbReference>
<dbReference type="InterPro" id="IPR034804">
    <property type="entry name" value="SQR/QFR_C/D"/>
</dbReference>
<dbReference type="GO" id="GO:0046872">
    <property type="term" value="F:metal ion binding"/>
    <property type="evidence" value="ECO:0007669"/>
    <property type="project" value="UniProtKB-KW"/>
</dbReference>
<dbReference type="GO" id="GO:0005739">
    <property type="term" value="C:mitochondrion"/>
    <property type="evidence" value="ECO:0007669"/>
    <property type="project" value="GOC"/>
</dbReference>
<keyword evidence="3 8" id="KW-0812">Transmembrane</keyword>
<dbReference type="Proteomes" id="UP000492820">
    <property type="component" value="Unassembled WGS sequence"/>
</dbReference>
<proteinExistence type="predicted"/>
<dbReference type="GO" id="GO:0006099">
    <property type="term" value="P:tricarboxylic acid cycle"/>
    <property type="evidence" value="ECO:0007669"/>
    <property type="project" value="InterPro"/>
</dbReference>
<evidence type="ECO:0000256" key="7">
    <source>
        <dbReference type="ARBA" id="ARBA00023136"/>
    </source>
</evidence>
<dbReference type="InterPro" id="IPR000701">
    <property type="entry name" value="SuccDH_FuR_B_TM-su"/>
</dbReference>
<dbReference type="GO" id="GO:0009055">
    <property type="term" value="F:electron transfer activity"/>
    <property type="evidence" value="ECO:0007669"/>
    <property type="project" value="InterPro"/>
</dbReference>
<evidence type="ECO:0000256" key="8">
    <source>
        <dbReference type="SAM" id="Phobius"/>
    </source>
</evidence>
<keyword evidence="6" id="KW-0408">Iron</keyword>
<reference evidence="9" key="2">
    <citation type="submission" date="2014-06" db="EMBL/GenBank/DDBJ databases">
        <authorList>
            <person name="Aslett M."/>
        </authorList>
    </citation>
    <scope>NUCLEOTIDE SEQUENCE</scope>
</reference>
<dbReference type="NCBIfam" id="TIGR02970">
    <property type="entry name" value="succ_dehyd_cytB"/>
    <property type="match status" value="1"/>
</dbReference>
<dbReference type="PROSITE" id="PS01001">
    <property type="entry name" value="SDH_CYT_2"/>
    <property type="match status" value="1"/>
</dbReference>
<evidence type="ECO:0000313" key="10">
    <source>
        <dbReference type="Proteomes" id="UP000492820"/>
    </source>
</evidence>